<keyword evidence="3" id="KW-1185">Reference proteome</keyword>
<proteinExistence type="predicted"/>
<dbReference type="EMBL" id="JAANBB010000016">
    <property type="protein sequence ID" value="KAF7555938.1"/>
    <property type="molecule type" value="Genomic_DNA"/>
</dbReference>
<dbReference type="Proteomes" id="UP000722485">
    <property type="component" value="Unassembled WGS sequence"/>
</dbReference>
<feature type="chain" id="PRO_5040175451" evidence="1">
    <location>
        <begin position="17"/>
        <end position="99"/>
    </location>
</feature>
<gene>
    <name evidence="2" type="ORF">G7Z17_g1818</name>
</gene>
<organism evidence="2 3">
    <name type="scientific">Cylindrodendrum hubeiense</name>
    <dbReference type="NCBI Taxonomy" id="595255"/>
    <lineage>
        <taxon>Eukaryota</taxon>
        <taxon>Fungi</taxon>
        <taxon>Dikarya</taxon>
        <taxon>Ascomycota</taxon>
        <taxon>Pezizomycotina</taxon>
        <taxon>Sordariomycetes</taxon>
        <taxon>Hypocreomycetidae</taxon>
        <taxon>Hypocreales</taxon>
        <taxon>Nectriaceae</taxon>
        <taxon>Cylindrodendrum</taxon>
    </lineage>
</organism>
<protein>
    <submittedName>
        <fullName evidence="2">Uncharacterized protein</fullName>
    </submittedName>
</protein>
<reference evidence="2" key="1">
    <citation type="submission" date="2020-03" db="EMBL/GenBank/DDBJ databases">
        <title>Draft Genome Sequence of Cylindrodendrum hubeiense.</title>
        <authorList>
            <person name="Buettner E."/>
            <person name="Kellner H."/>
        </authorList>
    </citation>
    <scope>NUCLEOTIDE SEQUENCE</scope>
    <source>
        <strain evidence="2">IHI 201604</strain>
    </source>
</reference>
<dbReference type="OrthoDB" id="4874932at2759"/>
<sequence>MKVAYILPALLSVANAAMHINYYSDTNCQNWIGQKDLGSNWGEQSFASPQGTHSALPVEVDGFYKVFFYDNNNPGTQYARTNGKCWGTTGKPVTHIKPW</sequence>
<feature type="signal peptide" evidence="1">
    <location>
        <begin position="1"/>
        <end position="16"/>
    </location>
</feature>
<keyword evidence="1" id="KW-0732">Signal</keyword>
<dbReference type="AlphaFoldDB" id="A0A9P5HFF4"/>
<accession>A0A9P5HFF4</accession>
<evidence type="ECO:0000313" key="3">
    <source>
        <dbReference type="Proteomes" id="UP000722485"/>
    </source>
</evidence>
<evidence type="ECO:0000313" key="2">
    <source>
        <dbReference type="EMBL" id="KAF7555938.1"/>
    </source>
</evidence>
<name>A0A9P5HFF4_9HYPO</name>
<comment type="caution">
    <text evidence="2">The sequence shown here is derived from an EMBL/GenBank/DDBJ whole genome shotgun (WGS) entry which is preliminary data.</text>
</comment>
<evidence type="ECO:0000256" key="1">
    <source>
        <dbReference type="SAM" id="SignalP"/>
    </source>
</evidence>